<evidence type="ECO:0000313" key="4">
    <source>
        <dbReference type="Proteomes" id="UP000624325"/>
    </source>
</evidence>
<keyword evidence="4" id="KW-1185">Reference proteome</keyword>
<proteinExistence type="predicted"/>
<keyword evidence="2" id="KW-0472">Membrane</keyword>
<organism evidence="3 4">
    <name type="scientific">Asanoa iriomotensis</name>
    <dbReference type="NCBI Taxonomy" id="234613"/>
    <lineage>
        <taxon>Bacteria</taxon>
        <taxon>Bacillati</taxon>
        <taxon>Actinomycetota</taxon>
        <taxon>Actinomycetes</taxon>
        <taxon>Micromonosporales</taxon>
        <taxon>Micromonosporaceae</taxon>
        <taxon>Asanoa</taxon>
    </lineage>
</organism>
<accession>A0ABQ4CCU1</accession>
<dbReference type="Proteomes" id="UP000624325">
    <property type="component" value="Unassembled WGS sequence"/>
</dbReference>
<evidence type="ECO:0000256" key="2">
    <source>
        <dbReference type="SAM" id="Phobius"/>
    </source>
</evidence>
<evidence type="ECO:0000256" key="1">
    <source>
        <dbReference type="SAM" id="MobiDB-lite"/>
    </source>
</evidence>
<dbReference type="Gene3D" id="2.50.20.20">
    <property type="match status" value="1"/>
</dbReference>
<keyword evidence="2" id="KW-0812">Transmembrane</keyword>
<protein>
    <submittedName>
        <fullName evidence="3">Uncharacterized protein</fullName>
    </submittedName>
</protein>
<feature type="region of interest" description="Disordered" evidence="1">
    <location>
        <begin position="168"/>
        <end position="193"/>
    </location>
</feature>
<reference evidence="3 4" key="1">
    <citation type="submission" date="2021-01" db="EMBL/GenBank/DDBJ databases">
        <title>Whole genome shotgun sequence of Asanoa iriomotensis NBRC 100142.</title>
        <authorList>
            <person name="Komaki H."/>
            <person name="Tamura T."/>
        </authorList>
    </citation>
    <scope>NUCLEOTIDE SEQUENCE [LARGE SCALE GENOMIC DNA]</scope>
    <source>
        <strain evidence="3 4">NBRC 100142</strain>
    </source>
</reference>
<dbReference type="EMBL" id="BONC01000071">
    <property type="protein sequence ID" value="GIF60584.1"/>
    <property type="molecule type" value="Genomic_DNA"/>
</dbReference>
<keyword evidence="2" id="KW-1133">Transmembrane helix</keyword>
<sequence length="310" mass="33188">MEWSWVMTNYIEEQLTEGMRERVAGVALTTDVVGPTVRRQQRRTTMTRTGYAVGVVGLAGALMAGVLTTGGAGPSATPGRPSAAGAESPQLRLAAAVAASQGTSYRVKNTIIPRSQPGSPSMVITGAFDPATATGYVRIAAGDAPPWYEERLVDGDLYTADIAHLRPIDQPSDRRKPAPSPDERVDWNHDPDKKYTSLSWDPKTGVVAVSADPQQLFDTLTQSGARISQTGPDTYHFEVAIPRRKGLTSGNMIGDVTVGPDHRVAKVVYRATLRLATETAVLDGTLELSDYGSPVTVERPEGTFEQLPGK</sequence>
<evidence type="ECO:0000313" key="3">
    <source>
        <dbReference type="EMBL" id="GIF60584.1"/>
    </source>
</evidence>
<feature type="transmembrane region" description="Helical" evidence="2">
    <location>
        <begin position="49"/>
        <end position="72"/>
    </location>
</feature>
<comment type="caution">
    <text evidence="3">The sequence shown here is derived from an EMBL/GenBank/DDBJ whole genome shotgun (WGS) entry which is preliminary data.</text>
</comment>
<gene>
    <name evidence="3" type="ORF">Air01nite_66790</name>
</gene>
<name>A0ABQ4CCU1_9ACTN</name>